<dbReference type="GO" id="GO:0006281">
    <property type="term" value="P:DNA repair"/>
    <property type="evidence" value="ECO:0007669"/>
    <property type="project" value="InterPro"/>
</dbReference>
<evidence type="ECO:0000259" key="8">
    <source>
        <dbReference type="Pfam" id="PF17768"/>
    </source>
</evidence>
<dbReference type="Gene3D" id="3.10.310.30">
    <property type="match status" value="1"/>
</dbReference>
<dbReference type="Proteomes" id="UP000289411">
    <property type="component" value="Unassembled WGS sequence"/>
</dbReference>
<evidence type="ECO:0000256" key="1">
    <source>
        <dbReference type="ARBA" id="ARBA00005915"/>
    </source>
</evidence>
<evidence type="ECO:0000256" key="4">
    <source>
        <dbReference type="ARBA" id="ARBA00022801"/>
    </source>
</evidence>
<dbReference type="NCBIfam" id="TIGR00644">
    <property type="entry name" value="recJ"/>
    <property type="match status" value="1"/>
</dbReference>
<dbReference type="Pfam" id="PF17768">
    <property type="entry name" value="RecJ_OB"/>
    <property type="match status" value="1"/>
</dbReference>
<evidence type="ECO:0000313" key="10">
    <source>
        <dbReference type="Proteomes" id="UP000289411"/>
    </source>
</evidence>
<evidence type="ECO:0000256" key="5">
    <source>
        <dbReference type="ARBA" id="ARBA00022839"/>
    </source>
</evidence>
<dbReference type="Pfam" id="PF02272">
    <property type="entry name" value="DHHA1"/>
    <property type="match status" value="1"/>
</dbReference>
<dbReference type="SUPFAM" id="SSF64182">
    <property type="entry name" value="DHH phosphoesterases"/>
    <property type="match status" value="1"/>
</dbReference>
<sequence length="586" mass="59566">MMGRAWRSRLDEDGSRRAMAIAQAHGMPDILSRVLASRGRDVADCAAFLDPSLRSLMPDPDAMVDMPAAVDRLARAVRAGERVAVIGDYDVDGAAAASLLVGYLRAAGLDPAIHIPDRLVDGYGPSVPAVDALADGGATLLVTVDCGSTSFAPLEAAAGRGLDTVVIDHHQVGAELPRAAALVNANRHDDLSGLGHLCAAGAVFMVLVALHRALKRDGFWDGRAAPDLLAALDLVALATVADVVPLVGLNRAFVAKGLAVMARRGRPGLAALFDVAGAEGSPTPFHLGYLVGPRINAGGRIGDSALGARLLLTEDPVAAAAIAADLDRLNRERRVIELAAVEEAEAEALAALVGHDPAVVVAAAEGWHPGIVGLVAARLRERFDRPAFAIALSGGSGTGSGRSIPGADLGDAVRQALAQGLVLKGGGHAMAAGVTLQAGAVAAFRDFLAGHFAEAVGRSRAEARLDIDATLGAGAATPELIGGLDAAGPFGAGAPEPVVALPGHRVVDHGTMGDGHLRATLAARDGSRIRAVAFRAAGTPLGQGIAEARGRLVHAAGTLTVNRWGGGQGRAELRLLDAALLPDQPG</sequence>
<dbReference type="InterPro" id="IPR004610">
    <property type="entry name" value="RecJ"/>
</dbReference>
<dbReference type="InterPro" id="IPR038763">
    <property type="entry name" value="DHH_sf"/>
</dbReference>
<keyword evidence="3" id="KW-0540">Nuclease</keyword>
<reference evidence="9 10" key="1">
    <citation type="submission" date="2018-09" db="EMBL/GenBank/DDBJ databases">
        <authorList>
            <person name="Grouzdev D.S."/>
            <person name="Krutkina M.S."/>
        </authorList>
    </citation>
    <scope>NUCLEOTIDE SEQUENCE [LARGE SCALE GENOMIC DNA]</scope>
    <source>
        <strain evidence="9 10">RmlP001</strain>
    </source>
</reference>
<name>A0A4Q2R9M2_9HYPH</name>
<protein>
    <recommendedName>
        <fullName evidence="2">Single-stranded-DNA-specific exonuclease RecJ</fullName>
    </recommendedName>
</protein>
<dbReference type="OrthoDB" id="9809852at2"/>
<dbReference type="GO" id="GO:0006310">
    <property type="term" value="P:DNA recombination"/>
    <property type="evidence" value="ECO:0007669"/>
    <property type="project" value="InterPro"/>
</dbReference>
<dbReference type="RefSeq" id="WP_129221241.1">
    <property type="nucleotide sequence ID" value="NZ_QYBC01000020.1"/>
</dbReference>
<evidence type="ECO:0000256" key="2">
    <source>
        <dbReference type="ARBA" id="ARBA00019841"/>
    </source>
</evidence>
<dbReference type="InterPro" id="IPR001667">
    <property type="entry name" value="DDH_dom"/>
</dbReference>
<evidence type="ECO:0000313" key="9">
    <source>
        <dbReference type="EMBL" id="RYB02475.1"/>
    </source>
</evidence>
<dbReference type="Pfam" id="PF01368">
    <property type="entry name" value="DHH"/>
    <property type="match status" value="1"/>
</dbReference>
<dbReference type="InterPro" id="IPR051673">
    <property type="entry name" value="SSDNA_exonuclease_RecJ"/>
</dbReference>
<feature type="domain" description="RecJ OB" evidence="8">
    <location>
        <begin position="467"/>
        <end position="567"/>
    </location>
</feature>
<dbReference type="Gene3D" id="3.90.1640.30">
    <property type="match status" value="1"/>
</dbReference>
<gene>
    <name evidence="9" type="primary">recJ</name>
    <name evidence="9" type="ORF">D3272_20950</name>
</gene>
<feature type="domain" description="DDH" evidence="6">
    <location>
        <begin position="82"/>
        <end position="212"/>
    </location>
</feature>
<feature type="domain" description="DHHA1" evidence="7">
    <location>
        <begin position="358"/>
        <end position="449"/>
    </location>
</feature>
<organism evidence="9 10">
    <name type="scientific">Lichenibacterium ramalinae</name>
    <dbReference type="NCBI Taxonomy" id="2316527"/>
    <lineage>
        <taxon>Bacteria</taxon>
        <taxon>Pseudomonadati</taxon>
        <taxon>Pseudomonadota</taxon>
        <taxon>Alphaproteobacteria</taxon>
        <taxon>Hyphomicrobiales</taxon>
        <taxon>Lichenihabitantaceae</taxon>
        <taxon>Lichenibacterium</taxon>
    </lineage>
</organism>
<dbReference type="InterPro" id="IPR041122">
    <property type="entry name" value="RecJ_OB"/>
</dbReference>
<comment type="similarity">
    <text evidence="1">Belongs to the RecJ family.</text>
</comment>
<dbReference type="EMBL" id="QYBC01000020">
    <property type="protein sequence ID" value="RYB02475.1"/>
    <property type="molecule type" value="Genomic_DNA"/>
</dbReference>
<dbReference type="InterPro" id="IPR003156">
    <property type="entry name" value="DHHA1_dom"/>
</dbReference>
<proteinExistence type="inferred from homology"/>
<keyword evidence="4" id="KW-0378">Hydrolase</keyword>
<keyword evidence="10" id="KW-1185">Reference proteome</keyword>
<dbReference type="GO" id="GO:0008409">
    <property type="term" value="F:5'-3' exonuclease activity"/>
    <property type="evidence" value="ECO:0007669"/>
    <property type="project" value="InterPro"/>
</dbReference>
<dbReference type="AlphaFoldDB" id="A0A4Q2R9M2"/>
<evidence type="ECO:0000256" key="3">
    <source>
        <dbReference type="ARBA" id="ARBA00022722"/>
    </source>
</evidence>
<reference evidence="9 10" key="2">
    <citation type="submission" date="2019-02" db="EMBL/GenBank/DDBJ databases">
        <title>'Lichenibacterium ramalinii' gen. nov. sp. nov., 'Lichenibacterium minor' gen. nov. sp. nov.</title>
        <authorList>
            <person name="Pankratov T."/>
        </authorList>
    </citation>
    <scope>NUCLEOTIDE SEQUENCE [LARGE SCALE GENOMIC DNA]</scope>
    <source>
        <strain evidence="9 10">RmlP001</strain>
    </source>
</reference>
<dbReference type="PANTHER" id="PTHR30255">
    <property type="entry name" value="SINGLE-STRANDED-DNA-SPECIFIC EXONUCLEASE RECJ"/>
    <property type="match status" value="1"/>
</dbReference>
<dbReference type="PANTHER" id="PTHR30255:SF2">
    <property type="entry name" value="SINGLE-STRANDED-DNA-SPECIFIC EXONUCLEASE RECJ"/>
    <property type="match status" value="1"/>
</dbReference>
<accession>A0A4Q2R9M2</accession>
<evidence type="ECO:0000259" key="6">
    <source>
        <dbReference type="Pfam" id="PF01368"/>
    </source>
</evidence>
<dbReference type="GO" id="GO:0003676">
    <property type="term" value="F:nucleic acid binding"/>
    <property type="evidence" value="ECO:0007669"/>
    <property type="project" value="InterPro"/>
</dbReference>
<keyword evidence="5 9" id="KW-0269">Exonuclease</keyword>
<evidence type="ECO:0000259" key="7">
    <source>
        <dbReference type="Pfam" id="PF02272"/>
    </source>
</evidence>
<comment type="caution">
    <text evidence="9">The sequence shown here is derived from an EMBL/GenBank/DDBJ whole genome shotgun (WGS) entry which is preliminary data.</text>
</comment>